<dbReference type="Gene3D" id="3.40.800.20">
    <property type="entry name" value="Histone deacetylase domain"/>
    <property type="match status" value="1"/>
</dbReference>
<reference evidence="20" key="1">
    <citation type="submission" date="2022-07" db="EMBL/GenBank/DDBJ databases">
        <title>Phylogenomic reconstructions and comparative analyses of Kickxellomycotina fungi.</title>
        <authorList>
            <person name="Reynolds N.K."/>
            <person name="Stajich J.E."/>
            <person name="Barry K."/>
            <person name="Grigoriev I.V."/>
            <person name="Crous P."/>
            <person name="Smith M.E."/>
        </authorList>
    </citation>
    <scope>NUCLEOTIDE SEQUENCE</scope>
    <source>
        <strain evidence="20">RSA 567</strain>
    </source>
</reference>
<evidence type="ECO:0000259" key="19">
    <source>
        <dbReference type="Pfam" id="PF00850"/>
    </source>
</evidence>
<name>A0A9W8EBS5_9FUNG</name>
<dbReference type="GO" id="GO:0005694">
    <property type="term" value="C:chromosome"/>
    <property type="evidence" value="ECO:0007669"/>
    <property type="project" value="UniProtKB-SubCell"/>
</dbReference>
<dbReference type="EMBL" id="JANBQB010000715">
    <property type="protein sequence ID" value="KAJ1974034.1"/>
    <property type="molecule type" value="Genomic_DNA"/>
</dbReference>
<dbReference type="GO" id="GO:0046872">
    <property type="term" value="F:metal ion binding"/>
    <property type="evidence" value="ECO:0007669"/>
    <property type="project" value="UniProtKB-KW"/>
</dbReference>
<protein>
    <recommendedName>
        <fullName evidence="14">Histone deacetylase</fullName>
        <ecNumber evidence="14">3.5.1.98</ecNumber>
    </recommendedName>
</protein>
<evidence type="ECO:0000256" key="11">
    <source>
        <dbReference type="ARBA" id="ARBA00023015"/>
    </source>
</evidence>
<feature type="domain" description="Histone deacetylase" evidence="19">
    <location>
        <begin position="21"/>
        <end position="357"/>
    </location>
</feature>
<feature type="binding site" evidence="16">
    <location>
        <position position="343"/>
    </location>
    <ligand>
        <name>substrate</name>
    </ligand>
</feature>
<evidence type="ECO:0000256" key="12">
    <source>
        <dbReference type="ARBA" id="ARBA00023163"/>
    </source>
</evidence>
<feature type="binding site" evidence="17">
    <location>
        <position position="304"/>
    </location>
    <ligand>
        <name>a divalent metal cation</name>
        <dbReference type="ChEBI" id="CHEBI:60240"/>
    </ligand>
</feature>
<dbReference type="PIRSF" id="PIRSF037913">
    <property type="entry name" value="His_deacetylse_1"/>
    <property type="match status" value="1"/>
</dbReference>
<feature type="active site" description="Proton acceptor" evidence="15">
    <location>
        <position position="180"/>
    </location>
</feature>
<dbReference type="Proteomes" id="UP001151582">
    <property type="component" value="Unassembled WGS sequence"/>
</dbReference>
<keyword evidence="6" id="KW-0963">Cytoplasm</keyword>
<evidence type="ECO:0000256" key="4">
    <source>
        <dbReference type="ARBA" id="ARBA00004496"/>
    </source>
</evidence>
<dbReference type="AlphaFoldDB" id="A0A9W8EBS5"/>
<dbReference type="GO" id="GO:0005737">
    <property type="term" value="C:cytoplasm"/>
    <property type="evidence" value="ECO:0007669"/>
    <property type="project" value="UniProtKB-SubCell"/>
</dbReference>
<evidence type="ECO:0000256" key="13">
    <source>
        <dbReference type="ARBA" id="ARBA00023242"/>
    </source>
</evidence>
<keyword evidence="10 14" id="KW-0156">Chromatin regulator</keyword>
<keyword evidence="12 14" id="KW-0804">Transcription</keyword>
<proteinExistence type="inferred from homology"/>
<keyword evidence="11 14" id="KW-0805">Transcription regulation</keyword>
<dbReference type="PRINTS" id="PR01270">
    <property type="entry name" value="HDASUPER"/>
</dbReference>
<evidence type="ECO:0000256" key="14">
    <source>
        <dbReference type="PIRNR" id="PIRNR037913"/>
    </source>
</evidence>
<feature type="compositionally biased region" description="Basic and acidic residues" evidence="18">
    <location>
        <begin position="92"/>
        <end position="104"/>
    </location>
</feature>
<feature type="binding site" evidence="16">
    <location>
        <position position="138"/>
    </location>
    <ligand>
        <name>substrate</name>
    </ligand>
</feature>
<dbReference type="InterPro" id="IPR037138">
    <property type="entry name" value="His_deacetylse_dom_sf"/>
</dbReference>
<dbReference type="SUPFAM" id="SSF52768">
    <property type="entry name" value="Arginase/deacetylase"/>
    <property type="match status" value="1"/>
</dbReference>
<evidence type="ECO:0000256" key="2">
    <source>
        <dbReference type="ARBA" id="ARBA00004123"/>
    </source>
</evidence>
<accession>A0A9W8EBS5</accession>
<dbReference type="Pfam" id="PF00850">
    <property type="entry name" value="Hist_deacetyl"/>
    <property type="match status" value="1"/>
</dbReference>
<evidence type="ECO:0000313" key="21">
    <source>
        <dbReference type="Proteomes" id="UP001151582"/>
    </source>
</evidence>
<keyword evidence="9 14" id="KW-0378">Hydrolase</keyword>
<feature type="region of interest" description="Disordered" evidence="18">
    <location>
        <begin position="72"/>
        <end position="123"/>
    </location>
</feature>
<dbReference type="PANTHER" id="PTHR10625:SF14">
    <property type="entry name" value="HISTONE DEACETYLASE 8"/>
    <property type="match status" value="1"/>
</dbReference>
<feature type="binding site" evidence="17">
    <location>
        <position position="215"/>
    </location>
    <ligand>
        <name>a divalent metal cation</name>
        <dbReference type="ChEBI" id="CHEBI:60240"/>
    </ligand>
</feature>
<comment type="catalytic activity">
    <reaction evidence="14">
        <text>N(6)-acetyl-L-lysyl-[histone] + H2O = L-lysyl-[histone] + acetate</text>
        <dbReference type="Rhea" id="RHEA:58196"/>
        <dbReference type="Rhea" id="RHEA-COMP:9845"/>
        <dbReference type="Rhea" id="RHEA-COMP:11338"/>
        <dbReference type="ChEBI" id="CHEBI:15377"/>
        <dbReference type="ChEBI" id="CHEBI:29969"/>
        <dbReference type="ChEBI" id="CHEBI:30089"/>
        <dbReference type="ChEBI" id="CHEBI:61930"/>
        <dbReference type="EC" id="3.5.1.98"/>
    </reaction>
</comment>
<comment type="cofactor">
    <cofactor evidence="1">
        <name>a divalent metal cation</name>
        <dbReference type="ChEBI" id="CHEBI:60240"/>
    </cofactor>
</comment>
<evidence type="ECO:0000256" key="10">
    <source>
        <dbReference type="ARBA" id="ARBA00022853"/>
    </source>
</evidence>
<comment type="caution">
    <text evidence="20">The sequence shown here is derived from an EMBL/GenBank/DDBJ whole genome shotgun (WGS) entry which is preliminary data.</text>
</comment>
<dbReference type="OrthoDB" id="73273at2759"/>
<evidence type="ECO:0000313" key="20">
    <source>
        <dbReference type="EMBL" id="KAJ1974034.1"/>
    </source>
</evidence>
<dbReference type="InterPro" id="IPR023801">
    <property type="entry name" value="His_deacetylse_dom"/>
</dbReference>
<keyword evidence="7" id="KW-0678">Repressor</keyword>
<keyword evidence="8 17" id="KW-0479">Metal-binding</keyword>
<dbReference type="PANTHER" id="PTHR10625">
    <property type="entry name" value="HISTONE DEACETYLASE HDAC1-RELATED"/>
    <property type="match status" value="1"/>
</dbReference>
<evidence type="ECO:0000256" key="3">
    <source>
        <dbReference type="ARBA" id="ARBA00004286"/>
    </source>
</evidence>
<dbReference type="InterPro" id="IPR023696">
    <property type="entry name" value="Ureohydrolase_dom_sf"/>
</dbReference>
<evidence type="ECO:0000256" key="1">
    <source>
        <dbReference type="ARBA" id="ARBA00001968"/>
    </source>
</evidence>
<dbReference type="GO" id="GO:0005634">
    <property type="term" value="C:nucleus"/>
    <property type="evidence" value="ECO:0007669"/>
    <property type="project" value="UniProtKB-SubCell"/>
</dbReference>
<keyword evidence="13 14" id="KW-0539">Nucleus</keyword>
<evidence type="ECO:0000256" key="8">
    <source>
        <dbReference type="ARBA" id="ARBA00022723"/>
    </source>
</evidence>
<dbReference type="EC" id="3.5.1.98" evidence="14"/>
<gene>
    <name evidence="20" type="primary">HOS1</name>
    <name evidence="20" type="ORF">H4R34_004870</name>
</gene>
<evidence type="ECO:0000256" key="15">
    <source>
        <dbReference type="PIRSR" id="PIRSR037913-1"/>
    </source>
</evidence>
<keyword evidence="21" id="KW-1185">Reference proteome</keyword>
<evidence type="ECO:0000256" key="16">
    <source>
        <dbReference type="PIRSR" id="PIRSR037913-2"/>
    </source>
</evidence>
<dbReference type="GO" id="GO:0031507">
    <property type="term" value="P:heterochromatin formation"/>
    <property type="evidence" value="ECO:0007669"/>
    <property type="project" value="TreeGrafter"/>
</dbReference>
<evidence type="ECO:0000256" key="18">
    <source>
        <dbReference type="SAM" id="MobiDB-lite"/>
    </source>
</evidence>
<feature type="binding site" evidence="17">
    <location>
        <position position="217"/>
    </location>
    <ligand>
        <name>a divalent metal cation</name>
        <dbReference type="ChEBI" id="CHEBI:60240"/>
    </ligand>
</feature>
<feature type="binding site" evidence="16">
    <location>
        <position position="188"/>
    </location>
    <ligand>
        <name>substrate</name>
    </ligand>
</feature>
<evidence type="ECO:0000256" key="5">
    <source>
        <dbReference type="ARBA" id="ARBA00022454"/>
    </source>
</evidence>
<dbReference type="InterPro" id="IPR000286">
    <property type="entry name" value="HDACs"/>
</dbReference>
<organism evidence="20 21">
    <name type="scientific">Dimargaris verticillata</name>
    <dbReference type="NCBI Taxonomy" id="2761393"/>
    <lineage>
        <taxon>Eukaryota</taxon>
        <taxon>Fungi</taxon>
        <taxon>Fungi incertae sedis</taxon>
        <taxon>Zoopagomycota</taxon>
        <taxon>Kickxellomycotina</taxon>
        <taxon>Dimargaritomycetes</taxon>
        <taxon>Dimargaritales</taxon>
        <taxon>Dimargaritaceae</taxon>
        <taxon>Dimargaris</taxon>
    </lineage>
</organism>
<evidence type="ECO:0000256" key="7">
    <source>
        <dbReference type="ARBA" id="ARBA00022491"/>
    </source>
</evidence>
<comment type="similarity">
    <text evidence="14">Belongs to the histone deacetylase family. HD Type 1 subfamily.</text>
</comment>
<evidence type="ECO:0000256" key="9">
    <source>
        <dbReference type="ARBA" id="ARBA00022801"/>
    </source>
</evidence>
<sequence>MADRVAYIYSQDYARVADQLPANRHRSSLVHALVETFGLWQHPRVDVLPPPMATPAELARFHDPKYVAKLLQPPPSEHDLVGKDLVGTSHPTNEHNDTDHRDVLDSDSEGESDDPDAGPVSAGNRTLRVMERYGLVDDCPVFPDLPAYSQLVAGGSLVAALCLLRGSHRYAIHWDGGRHHARRAQASGFCYVNDIVLAILALRRKFDRVLYVDMDVHHGDGVEAAFQFSEKVYTLSFHRYDRGFYPGTGSCEFVGKGRGKHFALNVPLRQGLCDQTFAALFDRVLSQAVQAFRPNCIVLQCGCDGLAQDPTKEWNLTPSGLGAAVTAAMSHDLPVLFLGGGGYNHPNAARCNAYLTSLIVAPGMLAHDTDIPEHQFYAQYSPTFNLQVPAGAMPDSNSANYVEELMAMATQRIGCLDAIA</sequence>
<keyword evidence="5" id="KW-0158">Chromosome</keyword>
<comment type="subcellular location">
    <subcellularLocation>
        <location evidence="3">Chromosome</location>
    </subcellularLocation>
    <subcellularLocation>
        <location evidence="4">Cytoplasm</location>
    </subcellularLocation>
    <subcellularLocation>
        <location evidence="2 14">Nucleus</location>
    </subcellularLocation>
</comment>
<feature type="compositionally biased region" description="Acidic residues" evidence="18">
    <location>
        <begin position="105"/>
        <end position="116"/>
    </location>
</feature>
<dbReference type="GO" id="GO:0141221">
    <property type="term" value="F:histone deacetylase activity, hydrolytic mechanism"/>
    <property type="evidence" value="ECO:0007669"/>
    <property type="project" value="UniProtKB-EC"/>
</dbReference>
<evidence type="ECO:0000256" key="17">
    <source>
        <dbReference type="PIRSR" id="PIRSR037913-3"/>
    </source>
</evidence>
<evidence type="ECO:0000256" key="6">
    <source>
        <dbReference type="ARBA" id="ARBA00022490"/>
    </source>
</evidence>
<dbReference type="InterPro" id="IPR003084">
    <property type="entry name" value="HDAC_I/II"/>
</dbReference>